<dbReference type="RefSeq" id="WP_119772218.1">
    <property type="nucleotide sequence ID" value="NZ_QYUO01000003.1"/>
</dbReference>
<accession>A0A3A3FG37</accession>
<comment type="caution">
    <text evidence="3">The sequence shown here is derived from an EMBL/GenBank/DDBJ whole genome shotgun (WGS) entry which is preliminary data.</text>
</comment>
<evidence type="ECO:0000256" key="2">
    <source>
        <dbReference type="SAM" id="MobiDB-lite"/>
    </source>
</evidence>
<feature type="coiled-coil region" evidence="1">
    <location>
        <begin position="1282"/>
        <end position="1309"/>
    </location>
</feature>
<feature type="coiled-coil region" evidence="1">
    <location>
        <begin position="344"/>
        <end position="371"/>
    </location>
</feature>
<organism evidence="3 4">
    <name type="scientific">Noviherbaspirillum saxi</name>
    <dbReference type="NCBI Taxonomy" id="2320863"/>
    <lineage>
        <taxon>Bacteria</taxon>
        <taxon>Pseudomonadati</taxon>
        <taxon>Pseudomonadota</taxon>
        <taxon>Betaproteobacteria</taxon>
        <taxon>Burkholderiales</taxon>
        <taxon>Oxalobacteraceae</taxon>
        <taxon>Noviherbaspirillum</taxon>
    </lineage>
</organism>
<keyword evidence="4" id="KW-1185">Reference proteome</keyword>
<evidence type="ECO:0000313" key="3">
    <source>
        <dbReference type="EMBL" id="RJF92331.1"/>
    </source>
</evidence>
<dbReference type="OrthoDB" id="8922929at2"/>
<evidence type="ECO:0000256" key="1">
    <source>
        <dbReference type="SAM" id="Coils"/>
    </source>
</evidence>
<dbReference type="EMBL" id="QYUO01000003">
    <property type="protein sequence ID" value="RJF92331.1"/>
    <property type="molecule type" value="Genomic_DNA"/>
</dbReference>
<reference evidence="4" key="1">
    <citation type="submission" date="2018-09" db="EMBL/GenBank/DDBJ databases">
        <authorList>
            <person name="Zhu H."/>
        </authorList>
    </citation>
    <scope>NUCLEOTIDE SEQUENCE [LARGE SCALE GENOMIC DNA]</scope>
    <source>
        <strain evidence="4">K1R23-30</strain>
    </source>
</reference>
<dbReference type="Proteomes" id="UP000265955">
    <property type="component" value="Unassembled WGS sequence"/>
</dbReference>
<feature type="region of interest" description="Disordered" evidence="2">
    <location>
        <begin position="140"/>
        <end position="168"/>
    </location>
</feature>
<gene>
    <name evidence="3" type="ORF">D3871_27285</name>
</gene>
<name>A0A3A3FG37_9BURK</name>
<keyword evidence="1" id="KW-0175">Coiled coil</keyword>
<evidence type="ECO:0000313" key="4">
    <source>
        <dbReference type="Proteomes" id="UP000265955"/>
    </source>
</evidence>
<protein>
    <submittedName>
        <fullName evidence="3">Uncharacterized protein</fullName>
    </submittedName>
</protein>
<sequence>MTNFPQVPNGLTTTQVNVGVYVNEASVRHEQTQKAQLADIRAREAPPSPAALMTKEKYLQLGSGEKITEHWKQMAETREKINAASLGMEALEKASQTSTAVDTPPRSSSIFTYSGLKRVTSAPMRKRAFSVGVLSLPTDDEPNMTRAMQTPHSRAERGKVGKNKGSQRSLKKLLDKNKLNARIGMQHLANVQHLLQKAKQNHEVVTYRRAQRLEALQANGPRLIELVKEREVLFAKQRSSAPSHPLGLPEPGLESAIDANAAAIAELLNQVTPGDQVIAHLPALMKAVAAGEPPKNAATYDSDAITEIPDEITAQSQDPKRESKQPENKYDALTRALGDLLPLNQDLIDDLKAAEQDLENAEALVERATTYTDTQSESAKTLRNKDCQDIIAALPGFNANADSATLSGQLTTLFNRLQAQNAPAKDALDGAQVFQLAYQAIADTLSTVGGDADPARAAALLEHLLAPADSADAGRHFETVIGMVMGNPNSDQLPATEQRSAAINDMDAVLQALAPLRRGMEVIHRITAEDGHAPNLQARGMARRDQTVKIFLTAGKTRAEKDGAINPSTMQLLDTAQKGARKAFYSLDVAPAEGIALAAARNRFTEAGTGTELQYVADRLTKFKDEWLPRAVKRADSVTGSIGQGSHTGIMAPVDMLPTTGKTPVSETTLQLAARTSTSYGIDPVKTGGQIDDYVRRSSRALQAAATALVRADPSTMDVLLQCAAAQIAQERITAQTDQKIRPEHYALDASDSAVIQERFLELARQAGVVTAGQESQNLSNQSADQLPEHIAMPLKAESLFQWKTALQTQLTPQVPEDDPARQAMSAAVGMVRRLENLMDTSSAPKIKTQEDIYTYLAAKIEQLQLRGKLRMTGGGVVGANAKLINWTMKVAEEVAYYTQLAATLGSFAVSGGPRVRLDGQFGRNAVFEISMSTVGFEITIASEKKASSAAGAGASGSVGNALVKGSVAADKALVGDRILQQGVKFMIPRSVTKEYTDDAMRLEARKLFDLIFQMQMAEDGQVERMNFDASNNNEESTGIPNNLAQIFAECPHVSVAVIDDMSDRSRKQETGLNASVKATPLLDSVRAGLTIGGGVRNTHLDWRAVEVSEKSGYHNVERHNYATGGQIAITGGVGVTAIAGNVEDAAIEHTFSVGLPGVSVSHQVKLAGKDAKLRLVSIDGKTDAVNTRRDVEHSSVTSLEQSIRTNFEAWVQLGVVELFKTSEYKEYKDAPLAEKRRVVAEHLNNTIRELEEKDHAEDGRRVLRNVFAESYRLVDSAAAQYDSLRDAQTQAEARLNKLQTELKAAGNAPHESRKALKTALNTAILEARTERENSLDMQNALLQHEASWMPWKLTASERTLENQQKGVDIAIQMGLITVAEGQRPMKSWPA</sequence>
<proteinExistence type="predicted"/>